<dbReference type="eggNOG" id="COG1611">
    <property type="taxonomic scope" value="Bacteria"/>
</dbReference>
<dbReference type="PANTHER" id="PTHR43393">
    <property type="entry name" value="CYTOKININ RIBOSIDE 5'-MONOPHOSPHATE PHOSPHORIBOHYDROLASE"/>
    <property type="match status" value="1"/>
</dbReference>
<proteinExistence type="predicted"/>
<name>D2BH86_DEHMV</name>
<evidence type="ECO:0000313" key="1">
    <source>
        <dbReference type="EMBL" id="ACZ61686.1"/>
    </source>
</evidence>
<protein>
    <recommendedName>
        <fullName evidence="3">TIGR00725 family protein</fullName>
    </recommendedName>
</protein>
<dbReference type="NCBIfam" id="TIGR00725">
    <property type="entry name" value="TIGR00725 family protein"/>
    <property type="match status" value="1"/>
</dbReference>
<dbReference type="Gene3D" id="3.40.50.450">
    <property type="match status" value="1"/>
</dbReference>
<dbReference type="HOGENOM" id="CLU_107614_1_1_0"/>
<organism evidence="1 2">
    <name type="scientific">Dehalococcoides mccartyi (strain VS)</name>
    <dbReference type="NCBI Taxonomy" id="311424"/>
    <lineage>
        <taxon>Bacteria</taxon>
        <taxon>Bacillati</taxon>
        <taxon>Chloroflexota</taxon>
        <taxon>Dehalococcoidia</taxon>
        <taxon>Dehalococcoidales</taxon>
        <taxon>Dehalococcoidaceae</taxon>
        <taxon>Dehalococcoides</taxon>
    </lineage>
</organism>
<accession>D2BH86</accession>
<gene>
    <name evidence="1" type="ordered locus">DhcVS_534</name>
</gene>
<evidence type="ECO:0000313" key="2">
    <source>
        <dbReference type="Proteomes" id="UP000002506"/>
    </source>
</evidence>
<reference evidence="1 2" key="1">
    <citation type="journal article" date="2009" name="PLoS Genet.">
        <title>Localized plasticity in the streamlined genomes of vinyl chloride respiring Dehalococcoides.</title>
        <authorList>
            <person name="McMurdie P.J."/>
            <person name="Behrens S.F."/>
            <person name="Muller J.A."/>
            <person name="Goke J."/>
            <person name="Ritalahti K.M."/>
            <person name="Wagner R."/>
            <person name="Goltsman E."/>
            <person name="Lapidus A."/>
            <person name="Holmes S."/>
            <person name="Loffler F.E."/>
            <person name="Spormann A.M."/>
        </authorList>
    </citation>
    <scope>NUCLEOTIDE SEQUENCE [LARGE SCALE GENOMIC DNA]</scope>
    <source>
        <strain evidence="1 2">VS</strain>
    </source>
</reference>
<dbReference type="Proteomes" id="UP000002506">
    <property type="component" value="Chromosome"/>
</dbReference>
<dbReference type="KEGG" id="dev:DhcVS_534"/>
<dbReference type="EMBL" id="CP001827">
    <property type="protein sequence ID" value="ACZ61686.1"/>
    <property type="molecule type" value="Genomic_DNA"/>
</dbReference>
<dbReference type="InterPro" id="IPR005268">
    <property type="entry name" value="CHP00725"/>
</dbReference>
<dbReference type="InterPro" id="IPR052341">
    <property type="entry name" value="LOG_family_nucleotidases"/>
</dbReference>
<dbReference type="InterPro" id="IPR041164">
    <property type="entry name" value="LDcluster4"/>
</dbReference>
<dbReference type="Pfam" id="PF18306">
    <property type="entry name" value="LDcluster4"/>
    <property type="match status" value="1"/>
</dbReference>
<sequence>MLFMDNKRIFIAVIGASKATPEETRLAEEVGKELALRQVTLVCGGMGGVMEAACRGASLNGGLTIGILPGNSREEANPYVQIPIISSIGFARNVMVVKSAQAVIAVGGAYGTLSEIAYALQSRLPVITLNSWSMSQNGKADGAVIKAGNAIEAVTMALDLIN</sequence>
<dbReference type="PANTHER" id="PTHR43393:SF3">
    <property type="entry name" value="LYSINE DECARBOXYLASE-LIKE PROTEIN"/>
    <property type="match status" value="1"/>
</dbReference>
<evidence type="ECO:0008006" key="3">
    <source>
        <dbReference type="Google" id="ProtNLM"/>
    </source>
</evidence>
<dbReference type="GO" id="GO:0005829">
    <property type="term" value="C:cytosol"/>
    <property type="evidence" value="ECO:0007669"/>
    <property type="project" value="TreeGrafter"/>
</dbReference>
<dbReference type="SUPFAM" id="SSF102405">
    <property type="entry name" value="MCP/YpsA-like"/>
    <property type="match status" value="1"/>
</dbReference>
<dbReference type="AlphaFoldDB" id="D2BH86"/>